<sequence>MMKRLKSFFKTMRRDERGTVLVLAAAVMTVLLGFAALVTDVGALVLEKNRLQTACDAATLAAARELPSTEEARQKALEYLGYNGVAPEEAIINFDAGGTKVTVEASRRVDFTFARVFGINSGDVSTRASAVFGSVKSITGVVPFGIPDQPLVYGQEYTLKSGSHDGYGPGNYGALALELRGASSYENNLKYGYGGTVSVGDWVLTEPGNMSGPTEEGVNYRLNQCPHTPGCNIDSYHPDCPRVMIVPIFDPTDLSGRDEVKIVGFAAFLLKGVEGSGNESIVKGYFLQMVPPEGLRYTIDPNGTDYGLHAAKLME</sequence>
<evidence type="ECO:0000259" key="1">
    <source>
        <dbReference type="Pfam" id="PF13400"/>
    </source>
</evidence>
<accession>A0A3G2R3H0</accession>
<dbReference type="EMBL" id="CP033169">
    <property type="protein sequence ID" value="AYO29678.1"/>
    <property type="molecule type" value="Genomic_DNA"/>
</dbReference>
<evidence type="ECO:0000313" key="2">
    <source>
        <dbReference type="EMBL" id="AYO29678.1"/>
    </source>
</evidence>
<reference evidence="2 3" key="1">
    <citation type="submission" date="2018-10" db="EMBL/GenBank/DDBJ databases">
        <authorList>
            <person name="Zhang X."/>
        </authorList>
    </citation>
    <scope>NUCLEOTIDE SEQUENCE [LARGE SCALE GENOMIC DNA]</scope>
    <source>
        <strain evidence="2 3">SK-G1</strain>
    </source>
</reference>
<dbReference type="KEGG" id="bacg:D2962_02830"/>
<proteinExistence type="predicted"/>
<feature type="domain" description="Putative Flp pilus-assembly TadG-like N-terminal" evidence="1">
    <location>
        <begin position="18"/>
        <end position="64"/>
    </location>
</feature>
<keyword evidence="3" id="KW-1185">Reference proteome</keyword>
<evidence type="ECO:0000313" key="3">
    <source>
        <dbReference type="Proteomes" id="UP000280960"/>
    </source>
</evidence>
<organism evidence="2 3">
    <name type="scientific">Biomaibacter acetigenes</name>
    <dbReference type="NCBI Taxonomy" id="2316383"/>
    <lineage>
        <taxon>Bacteria</taxon>
        <taxon>Bacillati</taxon>
        <taxon>Bacillota</taxon>
        <taxon>Clostridia</taxon>
        <taxon>Thermosediminibacterales</taxon>
        <taxon>Tepidanaerobacteraceae</taxon>
        <taxon>Biomaibacter</taxon>
    </lineage>
</organism>
<dbReference type="RefSeq" id="WP_122014063.1">
    <property type="nucleotide sequence ID" value="NZ_CP033169.1"/>
</dbReference>
<dbReference type="Pfam" id="PF13400">
    <property type="entry name" value="Tad"/>
    <property type="match status" value="1"/>
</dbReference>
<name>A0A3G2R3H0_9FIRM</name>
<dbReference type="InterPro" id="IPR028087">
    <property type="entry name" value="Tad_N"/>
</dbReference>
<gene>
    <name evidence="2" type="ORF">D2962_02830</name>
</gene>
<dbReference type="Proteomes" id="UP000280960">
    <property type="component" value="Chromosome"/>
</dbReference>
<protein>
    <recommendedName>
        <fullName evidence="1">Putative Flp pilus-assembly TadG-like N-terminal domain-containing protein</fullName>
    </recommendedName>
</protein>
<dbReference type="AlphaFoldDB" id="A0A3G2R3H0"/>